<organism evidence="1 2">
    <name type="scientific">Folsomia candida</name>
    <name type="common">Springtail</name>
    <dbReference type="NCBI Taxonomy" id="158441"/>
    <lineage>
        <taxon>Eukaryota</taxon>
        <taxon>Metazoa</taxon>
        <taxon>Ecdysozoa</taxon>
        <taxon>Arthropoda</taxon>
        <taxon>Hexapoda</taxon>
        <taxon>Collembola</taxon>
        <taxon>Entomobryomorpha</taxon>
        <taxon>Isotomoidea</taxon>
        <taxon>Isotomidae</taxon>
        <taxon>Proisotominae</taxon>
        <taxon>Folsomia</taxon>
    </lineage>
</organism>
<name>A0A226E8J7_FOLCA</name>
<sequence length="338" mass="38405">MSASNYTFAQNYLFPQQCYIIPNMKRVDLPMFLTEAEASTKLAENHVPPPSSSSFHDINHYELDDDDAANQEINLPLRIIFLNLLLPPDSTPDLQPNPQPRQNIDQLPDPLIPASVTPDQNPEDISATGYRTRFGRLTTTPSSTRITTTLATTTFSQPGFIAMVNYDRIHAFIKWPVYKRKARIHLNLRFVFRSTPADKMLLYVNHIHADILALYSTDHQTSQYILSICQLRIDHETVIMIDHRPLAIEKTSPTCQLDKGFCRFHQYSSATMYNMFCITQLLRGAPIHAIMQSCNYQCRPITGNFDTPVVDLGHEHYSVTNPPSRSLVATVKALSPRT</sequence>
<proteinExistence type="predicted"/>
<gene>
    <name evidence="1" type="ORF">Fcan01_11205</name>
</gene>
<dbReference type="Proteomes" id="UP000198287">
    <property type="component" value="Unassembled WGS sequence"/>
</dbReference>
<dbReference type="AlphaFoldDB" id="A0A226E8J7"/>
<evidence type="ECO:0000313" key="2">
    <source>
        <dbReference type="Proteomes" id="UP000198287"/>
    </source>
</evidence>
<accession>A0A226E8J7</accession>
<dbReference type="EMBL" id="LNIX01000005">
    <property type="protein sequence ID" value="OXA53628.1"/>
    <property type="molecule type" value="Genomic_DNA"/>
</dbReference>
<evidence type="ECO:0000313" key="1">
    <source>
        <dbReference type="EMBL" id="OXA53628.1"/>
    </source>
</evidence>
<comment type="caution">
    <text evidence="1">The sequence shown here is derived from an EMBL/GenBank/DDBJ whole genome shotgun (WGS) entry which is preliminary data.</text>
</comment>
<reference evidence="1 2" key="1">
    <citation type="submission" date="2015-12" db="EMBL/GenBank/DDBJ databases">
        <title>The genome of Folsomia candida.</title>
        <authorList>
            <person name="Faddeeva A."/>
            <person name="Derks M.F."/>
            <person name="Anvar Y."/>
            <person name="Smit S."/>
            <person name="Van Straalen N."/>
            <person name="Roelofs D."/>
        </authorList>
    </citation>
    <scope>NUCLEOTIDE SEQUENCE [LARGE SCALE GENOMIC DNA]</scope>
    <source>
        <strain evidence="1 2">VU population</strain>
        <tissue evidence="1">Whole body</tissue>
    </source>
</reference>
<keyword evidence="2" id="KW-1185">Reference proteome</keyword>
<protein>
    <submittedName>
        <fullName evidence="1">Uncharacterized protein</fullName>
    </submittedName>
</protein>